<dbReference type="PANTHER" id="PTHR36838">
    <property type="entry name" value="AUXIN EFFLUX CARRIER FAMILY PROTEIN"/>
    <property type="match status" value="1"/>
</dbReference>
<feature type="transmembrane region" description="Helical" evidence="8">
    <location>
        <begin position="119"/>
        <end position="139"/>
    </location>
</feature>
<dbReference type="AlphaFoldDB" id="A0A176QGG7"/>
<comment type="similarity">
    <text evidence="2">Belongs to the auxin efflux carrier (TC 2.A.69) family.</text>
</comment>
<feature type="transmembrane region" description="Helical" evidence="8">
    <location>
        <begin position="54"/>
        <end position="78"/>
    </location>
</feature>
<dbReference type="GO" id="GO:0055085">
    <property type="term" value="P:transmembrane transport"/>
    <property type="evidence" value="ECO:0007669"/>
    <property type="project" value="InterPro"/>
</dbReference>
<feature type="transmembrane region" description="Helical" evidence="8">
    <location>
        <begin position="160"/>
        <end position="178"/>
    </location>
</feature>
<keyword evidence="4" id="KW-1003">Cell membrane</keyword>
<dbReference type="RefSeq" id="WP_068271348.1">
    <property type="nucleotide sequence ID" value="NZ_LQZG01000001.1"/>
</dbReference>
<evidence type="ECO:0000256" key="2">
    <source>
        <dbReference type="ARBA" id="ARBA00010145"/>
    </source>
</evidence>
<reference evidence="9 10" key="1">
    <citation type="submission" date="2016-01" db="EMBL/GenBank/DDBJ databases">
        <title>Janibacter melonis strain CD11_4 genome sequencing and assembly.</title>
        <authorList>
            <person name="Nair G.R."/>
            <person name="Kaur G."/>
            <person name="Chander A.M."/>
            <person name="Mayilraj S."/>
        </authorList>
    </citation>
    <scope>NUCLEOTIDE SEQUENCE [LARGE SCALE GENOMIC DNA]</scope>
    <source>
        <strain evidence="9 10">CD11-4</strain>
    </source>
</reference>
<dbReference type="Gene3D" id="1.20.1530.20">
    <property type="match status" value="1"/>
</dbReference>
<evidence type="ECO:0000256" key="1">
    <source>
        <dbReference type="ARBA" id="ARBA00004651"/>
    </source>
</evidence>
<keyword evidence="7 8" id="KW-0472">Membrane</keyword>
<dbReference type="STRING" id="262209.AWH69_03225"/>
<feature type="transmembrane region" description="Helical" evidence="8">
    <location>
        <begin position="281"/>
        <end position="300"/>
    </location>
</feature>
<sequence length="301" mass="30108">MIVGFATILFVIAVGAGLAHVGVVDDEMIVTLGEVAFFAAMPALLVVTVSRIDLVGAGVNVVASASALAVNLVLYALVARLVWRRPAGEVVIGSLVSGYVNAGNLGIAIAAFVVGDVGVVVPTLLLQLLVVQPIALVVLDRLRGGAAGAAAALRRVATNPLTVAAVIGSVIAIAGWPLPEVVEAPLSLLGGAAIPLMLLSYGAALRLSPPVGRSGHTAEVALASGLKLAVMPVVAWAVASALGLEGPALLGVVLTAALPSAQNIFLHATRYRVGQDVARETILVTTVAALPVALVVAAVLG</sequence>
<evidence type="ECO:0000256" key="4">
    <source>
        <dbReference type="ARBA" id="ARBA00022475"/>
    </source>
</evidence>
<organism evidence="9 10">
    <name type="scientific">Janibacter melonis</name>
    <dbReference type="NCBI Taxonomy" id="262209"/>
    <lineage>
        <taxon>Bacteria</taxon>
        <taxon>Bacillati</taxon>
        <taxon>Actinomycetota</taxon>
        <taxon>Actinomycetes</taxon>
        <taxon>Micrococcales</taxon>
        <taxon>Intrasporangiaceae</taxon>
        <taxon>Janibacter</taxon>
    </lineage>
</organism>
<protein>
    <recommendedName>
        <fullName evidence="11">AEC family transporter</fullName>
    </recommendedName>
</protein>
<comment type="caution">
    <text evidence="9">The sequence shown here is derived from an EMBL/GenBank/DDBJ whole genome shotgun (WGS) entry which is preliminary data.</text>
</comment>
<evidence type="ECO:0000256" key="3">
    <source>
        <dbReference type="ARBA" id="ARBA00022448"/>
    </source>
</evidence>
<evidence type="ECO:0000313" key="9">
    <source>
        <dbReference type="EMBL" id="OAB88803.1"/>
    </source>
</evidence>
<feature type="transmembrane region" description="Helical" evidence="8">
    <location>
        <begin position="184"/>
        <end position="208"/>
    </location>
</feature>
<dbReference type="PANTHER" id="PTHR36838:SF3">
    <property type="entry name" value="TRANSPORTER AUXIN EFFLUX CARRIER EC FAMILY"/>
    <property type="match status" value="1"/>
</dbReference>
<dbReference type="InterPro" id="IPR038770">
    <property type="entry name" value="Na+/solute_symporter_sf"/>
</dbReference>
<dbReference type="EMBL" id="LQZG01000001">
    <property type="protein sequence ID" value="OAB88803.1"/>
    <property type="molecule type" value="Genomic_DNA"/>
</dbReference>
<evidence type="ECO:0000256" key="8">
    <source>
        <dbReference type="SAM" id="Phobius"/>
    </source>
</evidence>
<comment type="subcellular location">
    <subcellularLocation>
        <location evidence="1">Cell membrane</location>
        <topology evidence="1">Multi-pass membrane protein</topology>
    </subcellularLocation>
</comment>
<gene>
    <name evidence="9" type="ORF">AWH69_03225</name>
</gene>
<accession>A0A176QGG7</accession>
<feature type="transmembrane region" description="Helical" evidence="8">
    <location>
        <begin position="220"/>
        <end position="242"/>
    </location>
</feature>
<proteinExistence type="inferred from homology"/>
<dbReference type="Proteomes" id="UP000076976">
    <property type="component" value="Unassembled WGS sequence"/>
</dbReference>
<evidence type="ECO:0008006" key="11">
    <source>
        <dbReference type="Google" id="ProtNLM"/>
    </source>
</evidence>
<keyword evidence="5 8" id="KW-0812">Transmembrane</keyword>
<keyword evidence="6 8" id="KW-1133">Transmembrane helix</keyword>
<evidence type="ECO:0000256" key="6">
    <source>
        <dbReference type="ARBA" id="ARBA00022989"/>
    </source>
</evidence>
<dbReference type="InterPro" id="IPR004776">
    <property type="entry name" value="Mem_transp_PIN-like"/>
</dbReference>
<dbReference type="GO" id="GO:0005886">
    <property type="term" value="C:plasma membrane"/>
    <property type="evidence" value="ECO:0007669"/>
    <property type="project" value="UniProtKB-SubCell"/>
</dbReference>
<feature type="transmembrane region" description="Helical" evidence="8">
    <location>
        <begin position="90"/>
        <end position="113"/>
    </location>
</feature>
<keyword evidence="10" id="KW-1185">Reference proteome</keyword>
<evidence type="ECO:0000256" key="5">
    <source>
        <dbReference type="ARBA" id="ARBA00022692"/>
    </source>
</evidence>
<feature type="transmembrane region" description="Helical" evidence="8">
    <location>
        <begin position="248"/>
        <end position="269"/>
    </location>
</feature>
<evidence type="ECO:0000256" key="7">
    <source>
        <dbReference type="ARBA" id="ARBA00023136"/>
    </source>
</evidence>
<dbReference type="Pfam" id="PF03547">
    <property type="entry name" value="Mem_trans"/>
    <property type="match status" value="1"/>
</dbReference>
<keyword evidence="3" id="KW-0813">Transport</keyword>
<evidence type="ECO:0000313" key="10">
    <source>
        <dbReference type="Proteomes" id="UP000076976"/>
    </source>
</evidence>
<name>A0A176QGG7_9MICO</name>